<sequence>MSLFFHSKLIGLFMNININIQLNQIEKDTLDTNMGSYLNISNTVEAFESDSEFSIKVKK</sequence>
<dbReference type="Proteomes" id="UP000790347">
    <property type="component" value="Unassembled WGS sequence"/>
</dbReference>
<evidence type="ECO:0000313" key="1">
    <source>
        <dbReference type="EMBL" id="KAH9527652.1"/>
    </source>
</evidence>
<evidence type="ECO:0000313" key="2">
    <source>
        <dbReference type="Proteomes" id="UP000790347"/>
    </source>
</evidence>
<comment type="caution">
    <text evidence="1">The sequence shown here is derived from an EMBL/GenBank/DDBJ whole genome shotgun (WGS) entry which is preliminary data.</text>
</comment>
<dbReference type="AlphaFoldDB" id="A0A922LBD1"/>
<gene>
    <name evidence="1" type="ORF">DERF_001659</name>
</gene>
<reference evidence="1" key="1">
    <citation type="submission" date="2013-05" db="EMBL/GenBank/DDBJ databases">
        <authorList>
            <person name="Yim A.K.Y."/>
            <person name="Chan T.F."/>
            <person name="Ji K.M."/>
            <person name="Liu X.Y."/>
            <person name="Zhou J.W."/>
            <person name="Li R.Q."/>
            <person name="Yang K.Y."/>
            <person name="Li J."/>
            <person name="Li M."/>
            <person name="Law P.T.W."/>
            <person name="Wu Y.L."/>
            <person name="Cai Z.L."/>
            <person name="Qin H."/>
            <person name="Bao Y."/>
            <person name="Leung R.K.K."/>
            <person name="Ng P.K.S."/>
            <person name="Zou J."/>
            <person name="Zhong X.J."/>
            <person name="Ran P.X."/>
            <person name="Zhong N.S."/>
            <person name="Liu Z.G."/>
            <person name="Tsui S.K.W."/>
        </authorList>
    </citation>
    <scope>NUCLEOTIDE SEQUENCE</scope>
    <source>
        <strain evidence="1">Derf</strain>
        <tissue evidence="1">Whole organism</tissue>
    </source>
</reference>
<accession>A0A922LBD1</accession>
<organism evidence="1 2">
    <name type="scientific">Dermatophagoides farinae</name>
    <name type="common">American house dust mite</name>
    <dbReference type="NCBI Taxonomy" id="6954"/>
    <lineage>
        <taxon>Eukaryota</taxon>
        <taxon>Metazoa</taxon>
        <taxon>Ecdysozoa</taxon>
        <taxon>Arthropoda</taxon>
        <taxon>Chelicerata</taxon>
        <taxon>Arachnida</taxon>
        <taxon>Acari</taxon>
        <taxon>Acariformes</taxon>
        <taxon>Sarcoptiformes</taxon>
        <taxon>Astigmata</taxon>
        <taxon>Psoroptidia</taxon>
        <taxon>Analgoidea</taxon>
        <taxon>Pyroglyphidae</taxon>
        <taxon>Dermatophagoidinae</taxon>
        <taxon>Dermatophagoides</taxon>
    </lineage>
</organism>
<name>A0A922LBD1_DERFA</name>
<proteinExistence type="predicted"/>
<reference evidence="1" key="2">
    <citation type="journal article" date="2022" name="Res Sq">
        <title>Comparative Genomics Reveals Insights into the Divergent Evolution of Astigmatic Mites and Household Pest Adaptations.</title>
        <authorList>
            <person name="Xiong Q."/>
            <person name="Wan A.T.-Y."/>
            <person name="Liu X.-Y."/>
            <person name="Fung C.S.-H."/>
            <person name="Xiao X."/>
            <person name="Malainual N."/>
            <person name="Hou J."/>
            <person name="Wang L."/>
            <person name="Wang M."/>
            <person name="Yang K."/>
            <person name="Cui Y."/>
            <person name="Leung E."/>
            <person name="Nong W."/>
            <person name="Shin S.-K."/>
            <person name="Au S."/>
            <person name="Jeong K.Y."/>
            <person name="Chew F.T."/>
            <person name="Hui J."/>
            <person name="Leung T.F."/>
            <person name="Tungtrongchitr A."/>
            <person name="Zhong N."/>
            <person name="Liu Z."/>
            <person name="Tsui S."/>
        </authorList>
    </citation>
    <scope>NUCLEOTIDE SEQUENCE</scope>
    <source>
        <strain evidence="1">Derf</strain>
        <tissue evidence="1">Whole organism</tissue>
    </source>
</reference>
<keyword evidence="2" id="KW-1185">Reference proteome</keyword>
<protein>
    <submittedName>
        <fullName evidence="1">Uncharacterized protein</fullName>
    </submittedName>
</protein>
<dbReference type="EMBL" id="ASGP02000001">
    <property type="protein sequence ID" value="KAH9527652.1"/>
    <property type="molecule type" value="Genomic_DNA"/>
</dbReference>